<evidence type="ECO:0000313" key="3">
    <source>
        <dbReference type="Proteomes" id="UP000036908"/>
    </source>
</evidence>
<name>A0A0L8AKR9_9BACT</name>
<gene>
    <name evidence="2" type="ORF">OB69_09435</name>
</gene>
<dbReference type="SMART" id="SM01321">
    <property type="entry name" value="Y1_Tnp"/>
    <property type="match status" value="1"/>
</dbReference>
<dbReference type="AlphaFoldDB" id="A0A0L8AKR9"/>
<accession>A0A0L8AKR9</accession>
<dbReference type="PANTHER" id="PTHR33360">
    <property type="entry name" value="TRANSPOSASE FOR INSERTION SEQUENCE ELEMENT IS200"/>
    <property type="match status" value="1"/>
</dbReference>
<dbReference type="PATRIC" id="fig|1566026.4.peg.3724"/>
<sequence>MANTYTQVYIQIVFAVKGHQNLIQPKNKETLQKFITGIVKNRGQKLLAIHSMPDHTHLLVGLEPNISISDLVRDVKPGSSKFINESDWVKEKFNWQVGYGAFSYSRSQIDNVIKYINNQVEHHQKRTFQEEYIDFLNKFNVEFEEKYLFDWIEG</sequence>
<dbReference type="GO" id="GO:0006313">
    <property type="term" value="P:DNA transposition"/>
    <property type="evidence" value="ECO:0007669"/>
    <property type="project" value="InterPro"/>
</dbReference>
<protein>
    <submittedName>
        <fullName evidence="2">Transposase</fullName>
    </submittedName>
</protein>
<dbReference type="OrthoDB" id="9797997at2"/>
<evidence type="ECO:0000313" key="2">
    <source>
        <dbReference type="EMBL" id="KOF03033.1"/>
    </source>
</evidence>
<dbReference type="InterPro" id="IPR036515">
    <property type="entry name" value="Transposase_17_sf"/>
</dbReference>
<dbReference type="InterPro" id="IPR002686">
    <property type="entry name" value="Transposase_17"/>
</dbReference>
<feature type="domain" description="Transposase IS200-like" evidence="1">
    <location>
        <begin position="5"/>
        <end position="119"/>
    </location>
</feature>
<evidence type="ECO:0000259" key="1">
    <source>
        <dbReference type="SMART" id="SM01321"/>
    </source>
</evidence>
<proteinExistence type="predicted"/>
<dbReference type="Gene3D" id="3.30.70.1290">
    <property type="entry name" value="Transposase IS200-like"/>
    <property type="match status" value="1"/>
</dbReference>
<dbReference type="NCBIfam" id="NF033573">
    <property type="entry name" value="transpos_IS200"/>
    <property type="match status" value="1"/>
</dbReference>
<dbReference type="PANTHER" id="PTHR33360:SF2">
    <property type="entry name" value="TRANSPOSASE FOR INSERTION SEQUENCE ELEMENT IS200"/>
    <property type="match status" value="1"/>
</dbReference>
<reference evidence="3" key="1">
    <citation type="submission" date="2014-11" db="EMBL/GenBank/DDBJ databases">
        <title>Genome sequencing of Roseivirga sp. D-25.</title>
        <authorList>
            <person name="Selvaratnam C."/>
            <person name="Thevarajoo S."/>
            <person name="Goh K.M."/>
            <person name="Eee R."/>
            <person name="Chan K.-G."/>
            <person name="Chong C.S."/>
        </authorList>
    </citation>
    <scope>NUCLEOTIDE SEQUENCE [LARGE SCALE GENOMIC DNA]</scope>
    <source>
        <strain evidence="3">D-25</strain>
    </source>
</reference>
<dbReference type="Pfam" id="PF01797">
    <property type="entry name" value="Y1_Tnp"/>
    <property type="match status" value="1"/>
</dbReference>
<dbReference type="GO" id="GO:0003677">
    <property type="term" value="F:DNA binding"/>
    <property type="evidence" value="ECO:0007669"/>
    <property type="project" value="InterPro"/>
</dbReference>
<dbReference type="SUPFAM" id="SSF143422">
    <property type="entry name" value="Transposase IS200-like"/>
    <property type="match status" value="1"/>
</dbReference>
<dbReference type="Proteomes" id="UP000036908">
    <property type="component" value="Unassembled WGS sequence"/>
</dbReference>
<comment type="caution">
    <text evidence="2">The sequence shown here is derived from an EMBL/GenBank/DDBJ whole genome shotgun (WGS) entry which is preliminary data.</text>
</comment>
<dbReference type="EMBL" id="JSVA01000009">
    <property type="protein sequence ID" value="KOF03033.1"/>
    <property type="molecule type" value="Genomic_DNA"/>
</dbReference>
<keyword evidence="3" id="KW-1185">Reference proteome</keyword>
<dbReference type="GO" id="GO:0004803">
    <property type="term" value="F:transposase activity"/>
    <property type="evidence" value="ECO:0007669"/>
    <property type="project" value="InterPro"/>
</dbReference>
<organism evidence="2 3">
    <name type="scientific">Roseivirga seohaensis subsp. aquiponti</name>
    <dbReference type="NCBI Taxonomy" id="1566026"/>
    <lineage>
        <taxon>Bacteria</taxon>
        <taxon>Pseudomonadati</taxon>
        <taxon>Bacteroidota</taxon>
        <taxon>Cytophagia</taxon>
        <taxon>Cytophagales</taxon>
        <taxon>Roseivirgaceae</taxon>
        <taxon>Roseivirga</taxon>
    </lineage>
</organism>